<sequence length="186" mass="20525">MKKILAILGAVSLTASVSTTLVACNNNKNDAAVQTAVDKLNSAALDLMYVNESEGVQFINTKTNAKYNMRQAASYVMDVANTISSNAIEGISIFGSKNSQTNEPFFSLDKNDIVSKNDFKNNDAFAAIRDQVGKKFYDENSNLSYLVKTVQYTNSSFTIKDKAEQDVEFYWAGYYMYAEVVTSSKA</sequence>
<evidence type="ECO:0000313" key="2">
    <source>
        <dbReference type="EMBL" id="AGM25431.1"/>
    </source>
</evidence>
<evidence type="ECO:0000256" key="1">
    <source>
        <dbReference type="SAM" id="SignalP"/>
    </source>
</evidence>
<gene>
    <name evidence="2" type="ORF">SCHRY_v1c08560</name>
</gene>
<dbReference type="HOGENOM" id="CLU_1453569_0_0_14"/>
<keyword evidence="3" id="KW-1185">Reference proteome</keyword>
<evidence type="ECO:0008006" key="4">
    <source>
        <dbReference type="Google" id="ProtNLM"/>
    </source>
</evidence>
<feature type="signal peptide" evidence="1">
    <location>
        <begin position="1"/>
        <end position="23"/>
    </location>
</feature>
<dbReference type="AlphaFoldDB" id="R4UJE1"/>
<dbReference type="PATRIC" id="fig|1276227.3.peg.865"/>
<feature type="chain" id="PRO_5004371574" description="Lipoprotein" evidence="1">
    <location>
        <begin position="24"/>
        <end position="186"/>
    </location>
</feature>
<proteinExistence type="predicted"/>
<dbReference type="NCBIfam" id="NF038029">
    <property type="entry name" value="LP_plasma"/>
    <property type="match status" value="1"/>
</dbReference>
<reference evidence="2 3" key="1">
    <citation type="journal article" date="2013" name="Genome Biol. Evol.">
        <title>Complete genomes of two dipteran-associated spiroplasmas provided insights into the origin, dynamics, and impacts of viral invasion in spiroplasma.</title>
        <authorList>
            <person name="Ku C."/>
            <person name="Lo W.S."/>
            <person name="Chen L.L."/>
            <person name="Kuo C.H."/>
        </authorList>
    </citation>
    <scope>NUCLEOTIDE SEQUENCE [LARGE SCALE GENOMIC DNA]</scope>
    <source>
        <strain evidence="2 3">DF-1</strain>
    </source>
</reference>
<name>R4UJE1_9MOLU</name>
<protein>
    <recommendedName>
        <fullName evidence="4">Lipoprotein</fullName>
    </recommendedName>
</protein>
<dbReference type="RefSeq" id="WP_016339252.1">
    <property type="nucleotide sequence ID" value="NC_021280.1"/>
</dbReference>
<dbReference type="EMBL" id="CP005077">
    <property type="protein sequence ID" value="AGM25431.1"/>
    <property type="molecule type" value="Genomic_DNA"/>
</dbReference>
<dbReference type="OrthoDB" id="9827458at2"/>
<organism evidence="2 3">
    <name type="scientific">Spiroplasma chrysopicola DF-1</name>
    <dbReference type="NCBI Taxonomy" id="1276227"/>
    <lineage>
        <taxon>Bacteria</taxon>
        <taxon>Bacillati</taxon>
        <taxon>Mycoplasmatota</taxon>
        <taxon>Mollicutes</taxon>
        <taxon>Entomoplasmatales</taxon>
        <taxon>Spiroplasmataceae</taxon>
        <taxon>Spiroplasma</taxon>
    </lineage>
</organism>
<dbReference type="Proteomes" id="UP000013964">
    <property type="component" value="Chromosome"/>
</dbReference>
<dbReference type="InterPro" id="IPR054816">
    <property type="entry name" value="Lipoprotein_mollicutes-type_CS"/>
</dbReference>
<dbReference type="PROSITE" id="PS51257">
    <property type="entry name" value="PROKAR_LIPOPROTEIN"/>
    <property type="match status" value="1"/>
</dbReference>
<dbReference type="KEGG" id="scr:SCHRY_v1c08560"/>
<evidence type="ECO:0000313" key="3">
    <source>
        <dbReference type="Proteomes" id="UP000013964"/>
    </source>
</evidence>
<keyword evidence="1" id="KW-0732">Signal</keyword>
<accession>R4UJE1</accession>
<dbReference type="NCBIfam" id="NF045726">
    <property type="entry name" value="XXplasma_LP"/>
    <property type="match status" value="1"/>
</dbReference>